<sequence>MDFSIAAILAQDGITSGAVYALLALALVLVFSVTRVIFIPQGEFVSYGALTIAALQSDRFPQTASLLVALGLVSFVQQAWNTLSNAELRRGAGRTLPLAIIKFLVLPAAVWFATRAFGHASLPMPLQVLLTLAIVTPMGPMIYRLAFQPLAESSVLVLLIVSVGVHFAMTGLGLVMFGAEGSRTAAFSDAQITIGSLAISGQSIVILAVAAILIAALYLYFERTLSGKALRATAVNRLGARLVGIGTKEAGRLAFTVAAAMGALCGVLIAPLTTVYYDSGFLIGLKGFVGAIIGGLGSYPIAAAGALLVGLLESFSSFWASALKEVIVFTLIIPVLLWRSLTSKHVEEEDE</sequence>
<keyword evidence="4 9" id="KW-0812">Transmembrane</keyword>
<dbReference type="GO" id="GO:0006865">
    <property type="term" value="P:amino acid transport"/>
    <property type="evidence" value="ECO:0007669"/>
    <property type="project" value="UniProtKB-KW"/>
</dbReference>
<evidence type="ECO:0000256" key="3">
    <source>
        <dbReference type="ARBA" id="ARBA00022475"/>
    </source>
</evidence>
<evidence type="ECO:0000256" key="6">
    <source>
        <dbReference type="ARBA" id="ARBA00022989"/>
    </source>
</evidence>
<evidence type="ECO:0000313" key="11">
    <source>
        <dbReference type="Proteomes" id="UP000622890"/>
    </source>
</evidence>
<feature type="transmembrane region" description="Helical" evidence="9">
    <location>
        <begin position="253"/>
        <end position="276"/>
    </location>
</feature>
<feature type="transmembrane region" description="Helical" evidence="9">
    <location>
        <begin position="155"/>
        <end position="179"/>
    </location>
</feature>
<evidence type="ECO:0000313" key="10">
    <source>
        <dbReference type="EMBL" id="MBK4733181.1"/>
    </source>
</evidence>
<dbReference type="InterPro" id="IPR052157">
    <property type="entry name" value="BCAA_transport_permease"/>
</dbReference>
<keyword evidence="5" id="KW-0029">Amino-acid transport</keyword>
<accession>A0A934VZM7</accession>
<proteinExistence type="inferred from homology"/>
<feature type="transmembrane region" description="Helical" evidence="9">
    <location>
        <begin position="60"/>
        <end position="83"/>
    </location>
</feature>
<organism evidence="10 11">
    <name type="scientific">Noviherbaspirillum pedocola</name>
    <dbReference type="NCBI Taxonomy" id="2801341"/>
    <lineage>
        <taxon>Bacteria</taxon>
        <taxon>Pseudomonadati</taxon>
        <taxon>Pseudomonadota</taxon>
        <taxon>Betaproteobacteria</taxon>
        <taxon>Burkholderiales</taxon>
        <taxon>Oxalobacteraceae</taxon>
        <taxon>Noviherbaspirillum</taxon>
    </lineage>
</organism>
<dbReference type="Proteomes" id="UP000622890">
    <property type="component" value="Unassembled WGS sequence"/>
</dbReference>
<feature type="transmembrane region" description="Helical" evidence="9">
    <location>
        <begin position="95"/>
        <end position="114"/>
    </location>
</feature>
<dbReference type="CDD" id="cd06582">
    <property type="entry name" value="TM_PBP1_LivH_like"/>
    <property type="match status" value="1"/>
</dbReference>
<dbReference type="Pfam" id="PF02653">
    <property type="entry name" value="BPD_transp_2"/>
    <property type="match status" value="1"/>
</dbReference>
<evidence type="ECO:0000256" key="4">
    <source>
        <dbReference type="ARBA" id="ARBA00022692"/>
    </source>
</evidence>
<feature type="transmembrane region" description="Helical" evidence="9">
    <location>
        <begin position="126"/>
        <end position="143"/>
    </location>
</feature>
<keyword evidence="7 9" id="KW-0472">Membrane</keyword>
<dbReference type="GO" id="GO:0005886">
    <property type="term" value="C:plasma membrane"/>
    <property type="evidence" value="ECO:0007669"/>
    <property type="project" value="UniProtKB-SubCell"/>
</dbReference>
<gene>
    <name evidence="10" type="ORF">JJB74_00930</name>
</gene>
<name>A0A934VZM7_9BURK</name>
<evidence type="ECO:0000256" key="1">
    <source>
        <dbReference type="ARBA" id="ARBA00004651"/>
    </source>
</evidence>
<feature type="transmembrane region" description="Helical" evidence="9">
    <location>
        <begin position="20"/>
        <end position="40"/>
    </location>
</feature>
<dbReference type="AlphaFoldDB" id="A0A934VZM7"/>
<protein>
    <submittedName>
        <fullName evidence="10">Branched-chain amino acid ABC transporter permease</fullName>
    </submittedName>
</protein>
<keyword evidence="6 9" id="KW-1133">Transmembrane helix</keyword>
<dbReference type="GO" id="GO:0022857">
    <property type="term" value="F:transmembrane transporter activity"/>
    <property type="evidence" value="ECO:0007669"/>
    <property type="project" value="InterPro"/>
</dbReference>
<evidence type="ECO:0000256" key="2">
    <source>
        <dbReference type="ARBA" id="ARBA00022448"/>
    </source>
</evidence>
<reference evidence="10" key="1">
    <citation type="submission" date="2021-01" db="EMBL/GenBank/DDBJ databases">
        <title>Genome sequence of strain Noviherbaspirillum sp. DKR-6.</title>
        <authorList>
            <person name="Chaudhary D.K."/>
        </authorList>
    </citation>
    <scope>NUCLEOTIDE SEQUENCE</scope>
    <source>
        <strain evidence="10">DKR-6</strain>
    </source>
</reference>
<evidence type="ECO:0000256" key="7">
    <source>
        <dbReference type="ARBA" id="ARBA00023136"/>
    </source>
</evidence>
<keyword evidence="2" id="KW-0813">Transport</keyword>
<comment type="subcellular location">
    <subcellularLocation>
        <location evidence="1">Cell membrane</location>
        <topology evidence="1">Multi-pass membrane protein</topology>
    </subcellularLocation>
</comment>
<evidence type="ECO:0000256" key="8">
    <source>
        <dbReference type="ARBA" id="ARBA00037998"/>
    </source>
</evidence>
<evidence type="ECO:0000256" key="9">
    <source>
        <dbReference type="SAM" id="Phobius"/>
    </source>
</evidence>
<keyword evidence="11" id="KW-1185">Reference proteome</keyword>
<dbReference type="RefSeq" id="WP_200589757.1">
    <property type="nucleotide sequence ID" value="NZ_JAEPBG010000001.1"/>
</dbReference>
<feature type="transmembrane region" description="Helical" evidence="9">
    <location>
        <begin position="199"/>
        <end position="221"/>
    </location>
</feature>
<keyword evidence="3" id="KW-1003">Cell membrane</keyword>
<feature type="transmembrane region" description="Helical" evidence="9">
    <location>
        <begin position="288"/>
        <end position="310"/>
    </location>
</feature>
<comment type="similarity">
    <text evidence="8">Belongs to the binding-protein-dependent transport system permease family. LivHM subfamily.</text>
</comment>
<dbReference type="EMBL" id="JAEPBG010000001">
    <property type="protein sequence ID" value="MBK4733181.1"/>
    <property type="molecule type" value="Genomic_DNA"/>
</dbReference>
<feature type="transmembrane region" description="Helical" evidence="9">
    <location>
        <begin position="322"/>
        <end position="341"/>
    </location>
</feature>
<comment type="caution">
    <text evidence="10">The sequence shown here is derived from an EMBL/GenBank/DDBJ whole genome shotgun (WGS) entry which is preliminary data.</text>
</comment>
<dbReference type="PANTHER" id="PTHR11795">
    <property type="entry name" value="BRANCHED-CHAIN AMINO ACID TRANSPORT SYSTEM PERMEASE PROTEIN LIVH"/>
    <property type="match status" value="1"/>
</dbReference>
<dbReference type="PANTHER" id="PTHR11795:SF450">
    <property type="entry name" value="ABC TRANSPORTER PERMEASE PROTEIN"/>
    <property type="match status" value="1"/>
</dbReference>
<dbReference type="InterPro" id="IPR001851">
    <property type="entry name" value="ABC_transp_permease"/>
</dbReference>
<evidence type="ECO:0000256" key="5">
    <source>
        <dbReference type="ARBA" id="ARBA00022970"/>
    </source>
</evidence>